<dbReference type="InterPro" id="IPR000300">
    <property type="entry name" value="IPPc"/>
</dbReference>
<keyword evidence="3 4" id="KW-0862">Zinc</keyword>
<evidence type="ECO:0000256" key="5">
    <source>
        <dbReference type="SAM" id="MobiDB-lite"/>
    </source>
</evidence>
<dbReference type="PROSITE" id="PS50330">
    <property type="entry name" value="UIM"/>
    <property type="match status" value="1"/>
</dbReference>
<organism evidence="7 8">
    <name type="scientific">Gossypium arboreum</name>
    <name type="common">Tree cotton</name>
    <name type="synonym">Gossypium nanking</name>
    <dbReference type="NCBI Taxonomy" id="29729"/>
    <lineage>
        <taxon>Eukaryota</taxon>
        <taxon>Viridiplantae</taxon>
        <taxon>Streptophyta</taxon>
        <taxon>Embryophyta</taxon>
        <taxon>Tracheophyta</taxon>
        <taxon>Spermatophyta</taxon>
        <taxon>Magnoliopsida</taxon>
        <taxon>eudicotyledons</taxon>
        <taxon>Gunneridae</taxon>
        <taxon>Pentapetalae</taxon>
        <taxon>rosids</taxon>
        <taxon>malvids</taxon>
        <taxon>Malvales</taxon>
        <taxon>Malvaceae</taxon>
        <taxon>Malvoideae</taxon>
        <taxon>Gossypium</taxon>
    </lineage>
</organism>
<comment type="similarity">
    <text evidence="1">Belongs to the inositol polyphosphate 5-phosphatase family.</text>
</comment>
<dbReference type="InterPro" id="IPR045218">
    <property type="entry name" value="DA1-like"/>
</dbReference>
<evidence type="ECO:0000256" key="4">
    <source>
        <dbReference type="PROSITE-ProRule" id="PRU00125"/>
    </source>
</evidence>
<keyword evidence="2 4" id="KW-0479">Metal-binding</keyword>
<dbReference type="SUPFAM" id="SSF56219">
    <property type="entry name" value="DNase I-like"/>
    <property type="match status" value="1"/>
</dbReference>
<evidence type="ECO:0000313" key="7">
    <source>
        <dbReference type="EMBL" id="KAK5831767.1"/>
    </source>
</evidence>
<proteinExistence type="inferred from homology"/>
<name>A0ABR0PY99_GOSAR</name>
<evidence type="ECO:0000259" key="6">
    <source>
        <dbReference type="PROSITE" id="PS50023"/>
    </source>
</evidence>
<dbReference type="SMART" id="SM00132">
    <property type="entry name" value="LIM"/>
    <property type="match status" value="1"/>
</dbReference>
<dbReference type="CDD" id="cd09396">
    <property type="entry name" value="LIM_DA1"/>
    <property type="match status" value="1"/>
</dbReference>
<protein>
    <recommendedName>
        <fullName evidence="6">LIM zinc-binding domain-containing protein</fullName>
    </recommendedName>
</protein>
<feature type="domain" description="LIM zinc-binding" evidence="6">
    <location>
        <begin position="412"/>
        <end position="472"/>
    </location>
</feature>
<dbReference type="PROSITE" id="PS00478">
    <property type="entry name" value="LIM_DOMAIN_1"/>
    <property type="match status" value="1"/>
</dbReference>
<dbReference type="PANTHER" id="PTHR24209">
    <property type="entry name" value="PROTEIN DA1-RELATED 2"/>
    <property type="match status" value="1"/>
</dbReference>
<dbReference type="EMBL" id="JARKNE010000005">
    <property type="protein sequence ID" value="KAK5831767.1"/>
    <property type="molecule type" value="Genomic_DNA"/>
</dbReference>
<feature type="compositionally biased region" description="Low complexity" evidence="5">
    <location>
        <begin position="701"/>
        <end position="715"/>
    </location>
</feature>
<evidence type="ECO:0000256" key="2">
    <source>
        <dbReference type="ARBA" id="ARBA00022723"/>
    </source>
</evidence>
<sequence>MGNLNTIQAGKERRSNYKRKLSLGSFNNRAHEGIKTVEADNLWEFLRNSDLYICIVTWNMNGQVSYEDLVELVGSNRRFDLLVVGLQEVPRNNVARLLQDALVETHEKAIMQSLQLYVFGPKKSDLLIKELKVDKHSMGGCGGMMRRKKGAVAIRINYKGFRMVFITCHLSAHARNVEERNSECRHISHSLFAKYWNPYARPAQITIWLGDLNYRLQGIDTHPARTLIQRNLLGKDQLLQEAQRWQIFNGYCEGTLTFKPTYKFNIGSSNYDTSYKFFFEGLGCGGNLIDYEQITFCIMNWIKKVFKGCAHKSSEGHYHGHYAEDRQFYAPSGSGDAWREHENEGIDRAIALSLLEESQKGRRVKDDKSQLEDDEQLARAIQESLNFEPPPQYENVNTYQPMPVHFPTGYSRICAGCNTEIGCGRFLNCLSAFWHPECFRCHACNLPISDYEFSMSGNYRFHKSCYKEQYHPKCDVCNHFISTNPAGLIEYRAHPFWMQKYCPSHEHDGTPRCCSCERMEPHDTGYVALNDGRKLCLECLDSAVMDTKQCQPLYLDIQEFYESLDMKVEQQVPLLLVERQALNDAREGEKNGHYHMPETRGLCLSEEQTVSTIRRRPRLGTGNRSMDMITEPYKLTRRCDVTAILILYGLPRLLTGSILAHEMMHAWMRLQGFRTLSQDVEEGICQVLAHMWLLTQFDSASDSNGAWTSSSSSSSRLKKGKRSQLERKLGEFFKHQIESDASPVYGDGFRAGHQAVYKYGLRNTLEHIRMTGRFPH</sequence>
<dbReference type="PROSITE" id="PS50023">
    <property type="entry name" value="LIM_DOMAIN_2"/>
    <property type="match status" value="1"/>
</dbReference>
<dbReference type="Gene3D" id="2.10.110.10">
    <property type="entry name" value="Cysteine Rich Protein"/>
    <property type="match status" value="1"/>
</dbReference>
<evidence type="ECO:0000256" key="1">
    <source>
        <dbReference type="ARBA" id="ARBA00010768"/>
    </source>
</evidence>
<dbReference type="InterPro" id="IPR022087">
    <property type="entry name" value="DA1-like_dom"/>
</dbReference>
<dbReference type="Pfam" id="PF00412">
    <property type="entry name" value="LIM"/>
    <property type="match status" value="1"/>
</dbReference>
<dbReference type="Proteomes" id="UP001358586">
    <property type="component" value="Chromosome 5"/>
</dbReference>
<dbReference type="InterPro" id="IPR001781">
    <property type="entry name" value="Znf_LIM"/>
</dbReference>
<dbReference type="Pfam" id="PF12315">
    <property type="entry name" value="DA1-like"/>
    <property type="match status" value="1"/>
</dbReference>
<dbReference type="InterPro" id="IPR036691">
    <property type="entry name" value="Endo/exonu/phosph_ase_sf"/>
</dbReference>
<dbReference type="InterPro" id="IPR003903">
    <property type="entry name" value="UIM_dom"/>
</dbReference>
<comment type="caution">
    <text evidence="7">The sequence shown here is derived from an EMBL/GenBank/DDBJ whole genome shotgun (WGS) entry which is preliminary data.</text>
</comment>
<dbReference type="PANTHER" id="PTHR24209:SF29">
    <property type="entry name" value="PROTEIN DA1"/>
    <property type="match status" value="1"/>
</dbReference>
<reference evidence="7 8" key="1">
    <citation type="submission" date="2023-03" db="EMBL/GenBank/DDBJ databases">
        <title>WGS of Gossypium arboreum.</title>
        <authorList>
            <person name="Yu D."/>
        </authorList>
    </citation>
    <scope>NUCLEOTIDE SEQUENCE [LARGE SCALE GENOMIC DNA]</scope>
    <source>
        <tissue evidence="7">Leaf</tissue>
    </source>
</reference>
<dbReference type="Gene3D" id="3.60.10.10">
    <property type="entry name" value="Endonuclease/exonuclease/phosphatase"/>
    <property type="match status" value="1"/>
</dbReference>
<dbReference type="SMART" id="SM00128">
    <property type="entry name" value="IPPc"/>
    <property type="match status" value="1"/>
</dbReference>
<evidence type="ECO:0000313" key="8">
    <source>
        <dbReference type="Proteomes" id="UP001358586"/>
    </source>
</evidence>
<evidence type="ECO:0000256" key="3">
    <source>
        <dbReference type="ARBA" id="ARBA00022833"/>
    </source>
</evidence>
<dbReference type="SMART" id="SM00726">
    <property type="entry name" value="UIM"/>
    <property type="match status" value="2"/>
</dbReference>
<accession>A0ABR0PY99</accession>
<dbReference type="SUPFAM" id="SSF57716">
    <property type="entry name" value="Glucocorticoid receptor-like (DNA-binding domain)"/>
    <property type="match status" value="1"/>
</dbReference>
<feature type="region of interest" description="Disordered" evidence="5">
    <location>
        <begin position="701"/>
        <end position="721"/>
    </location>
</feature>
<gene>
    <name evidence="7" type="ORF">PVK06_015566</name>
</gene>
<dbReference type="Pfam" id="PF22669">
    <property type="entry name" value="Exo_endo_phos2"/>
    <property type="match status" value="1"/>
</dbReference>
<keyword evidence="4" id="KW-0440">LIM domain</keyword>
<keyword evidence="8" id="KW-1185">Reference proteome</keyword>